<dbReference type="Gene3D" id="1.10.274.30">
    <property type="entry name" value="MRG domain"/>
    <property type="match status" value="1"/>
</dbReference>
<keyword evidence="3" id="KW-0805">Transcription regulation</keyword>
<dbReference type="InterPro" id="IPR016197">
    <property type="entry name" value="Chromo-like_dom_sf"/>
</dbReference>
<comment type="subcellular location">
    <subcellularLocation>
        <location evidence="1">Nucleus</location>
    </subcellularLocation>
</comment>
<accession>A0A914D6C4</accession>
<proteinExistence type="predicted"/>
<evidence type="ECO:0000256" key="2">
    <source>
        <dbReference type="ARBA" id="ARBA00022853"/>
    </source>
</evidence>
<keyword evidence="4" id="KW-0804">Transcription</keyword>
<dbReference type="InterPro" id="IPR038217">
    <property type="entry name" value="MRG_C_sf"/>
</dbReference>
<evidence type="ECO:0000256" key="1">
    <source>
        <dbReference type="ARBA" id="ARBA00004123"/>
    </source>
</evidence>
<keyword evidence="5" id="KW-0539">Nucleus</keyword>
<feature type="region of interest" description="Disordered" evidence="6">
    <location>
        <begin position="83"/>
        <end position="125"/>
    </location>
</feature>
<dbReference type="GO" id="GO:0006355">
    <property type="term" value="P:regulation of DNA-templated transcription"/>
    <property type="evidence" value="ECO:0007669"/>
    <property type="project" value="InterPro"/>
</dbReference>
<dbReference type="Gene3D" id="2.30.30.140">
    <property type="match status" value="1"/>
</dbReference>
<evidence type="ECO:0000313" key="9">
    <source>
        <dbReference type="WBParaSite" id="ACRNAN_scaffold1970.g21315.t1"/>
    </source>
</evidence>
<evidence type="ECO:0000256" key="6">
    <source>
        <dbReference type="SAM" id="MobiDB-lite"/>
    </source>
</evidence>
<evidence type="ECO:0000256" key="3">
    <source>
        <dbReference type="ARBA" id="ARBA00023015"/>
    </source>
</evidence>
<feature type="compositionally biased region" description="Basic and acidic residues" evidence="6">
    <location>
        <begin position="83"/>
        <end position="105"/>
    </location>
</feature>
<evidence type="ECO:0000313" key="8">
    <source>
        <dbReference type="Proteomes" id="UP000887540"/>
    </source>
</evidence>
<dbReference type="InterPro" id="IPR008676">
    <property type="entry name" value="MRG"/>
</dbReference>
<dbReference type="PANTHER" id="PTHR10880">
    <property type="entry name" value="MORTALITY FACTOR 4-LIKE PROTEIN"/>
    <property type="match status" value="1"/>
</dbReference>
<dbReference type="InterPro" id="IPR026541">
    <property type="entry name" value="MRG_dom"/>
</dbReference>
<dbReference type="WBParaSite" id="ACRNAN_scaffold1970.g21315.t1">
    <property type="protein sequence ID" value="ACRNAN_scaffold1970.g21315.t1"/>
    <property type="gene ID" value="ACRNAN_scaffold1970.g21315"/>
</dbReference>
<sequence length="333" mass="38621">MSLKPKFELNTPIICRAQADGFFYDARIADVKTSDVPEPVYTVHYQGWTKKYDEKFAESDLMLRIIEHNEENVNWAKEEVKKARSEKKSGKKKSLDKLSTSRDDTPVTTHSHSQPGVSRASSSVREISVPSIQISDQKKTKKETENIGFRLPTALYEILSTDRKMVVENGKVLKLPCRITVTKIIEDYAAYLGKPFAEPLDEFIRFDHVPTIKMTCDVACLIRDFFDVTLQTQLLYANEREPFEKYKDKLVDYYAEREPIRFHEIRYSNHFGFVHLLRCLVKLKDFMSYIGNTENYPEIKSAIFEHTKPLVNFLANNAKLYFAPDEDYCAPEV</sequence>
<dbReference type="GO" id="GO:0005634">
    <property type="term" value="C:nucleus"/>
    <property type="evidence" value="ECO:0007669"/>
    <property type="project" value="UniProtKB-SubCell"/>
</dbReference>
<dbReference type="GO" id="GO:0006325">
    <property type="term" value="P:chromatin organization"/>
    <property type="evidence" value="ECO:0007669"/>
    <property type="project" value="UniProtKB-KW"/>
</dbReference>
<protein>
    <submittedName>
        <fullName evidence="9">MRG domain-containing protein</fullName>
    </submittedName>
</protein>
<organism evidence="8 9">
    <name type="scientific">Acrobeloides nanus</name>
    <dbReference type="NCBI Taxonomy" id="290746"/>
    <lineage>
        <taxon>Eukaryota</taxon>
        <taxon>Metazoa</taxon>
        <taxon>Ecdysozoa</taxon>
        <taxon>Nematoda</taxon>
        <taxon>Chromadorea</taxon>
        <taxon>Rhabditida</taxon>
        <taxon>Tylenchina</taxon>
        <taxon>Cephalobomorpha</taxon>
        <taxon>Cephaloboidea</taxon>
        <taxon>Cephalobidae</taxon>
        <taxon>Acrobeloides</taxon>
    </lineage>
</organism>
<name>A0A914D6C4_9BILA</name>
<keyword evidence="8" id="KW-1185">Reference proteome</keyword>
<dbReference type="SUPFAM" id="SSF54160">
    <property type="entry name" value="Chromo domain-like"/>
    <property type="match status" value="1"/>
</dbReference>
<evidence type="ECO:0000256" key="5">
    <source>
        <dbReference type="ARBA" id="ARBA00023242"/>
    </source>
</evidence>
<keyword evidence="2" id="KW-0156">Chromatin regulator</keyword>
<feature type="compositionally biased region" description="Polar residues" evidence="6">
    <location>
        <begin position="106"/>
        <end position="125"/>
    </location>
</feature>
<evidence type="ECO:0000256" key="4">
    <source>
        <dbReference type="ARBA" id="ARBA00023163"/>
    </source>
</evidence>
<dbReference type="PROSITE" id="PS51640">
    <property type="entry name" value="MRG"/>
    <property type="match status" value="1"/>
</dbReference>
<dbReference type="Pfam" id="PF05712">
    <property type="entry name" value="MRG"/>
    <property type="match status" value="1"/>
</dbReference>
<dbReference type="Proteomes" id="UP000887540">
    <property type="component" value="Unplaced"/>
</dbReference>
<evidence type="ECO:0000259" key="7">
    <source>
        <dbReference type="Pfam" id="PF05712"/>
    </source>
</evidence>
<dbReference type="PANTHER" id="PTHR10880:SF48">
    <property type="entry name" value="MORTALITY FACTOR 4 LIKE 2"/>
    <property type="match status" value="1"/>
</dbReference>
<reference evidence="9" key="1">
    <citation type="submission" date="2022-11" db="UniProtKB">
        <authorList>
            <consortium name="WormBaseParasite"/>
        </authorList>
    </citation>
    <scope>IDENTIFICATION</scope>
</reference>
<feature type="domain" description="MRG" evidence="7">
    <location>
        <begin position="136"/>
        <end position="329"/>
    </location>
</feature>
<dbReference type="AlphaFoldDB" id="A0A914D6C4"/>
<dbReference type="GO" id="GO:0035267">
    <property type="term" value="C:NuA4 histone acetyltransferase complex"/>
    <property type="evidence" value="ECO:0007669"/>
    <property type="project" value="TreeGrafter"/>
</dbReference>